<dbReference type="InterPro" id="IPR050418">
    <property type="entry name" value="D-iso_2-hydroxyacid_DH_PdxB"/>
</dbReference>
<evidence type="ECO:0000259" key="5">
    <source>
        <dbReference type="Pfam" id="PF00389"/>
    </source>
</evidence>
<dbReference type="OrthoDB" id="9805416at2"/>
<evidence type="ECO:0000313" key="8">
    <source>
        <dbReference type="EMBL" id="KDA52945.1"/>
    </source>
</evidence>
<dbReference type="Proteomes" id="UP000027284">
    <property type="component" value="Unassembled WGS sequence"/>
</dbReference>
<dbReference type="SUPFAM" id="SSF51735">
    <property type="entry name" value="NAD(P)-binding Rossmann-fold domains"/>
    <property type="match status" value="1"/>
</dbReference>
<dbReference type="SUPFAM" id="SSF52283">
    <property type="entry name" value="Formate/glycerate dehydrogenase catalytic domain-like"/>
    <property type="match status" value="1"/>
</dbReference>
<evidence type="ECO:0000256" key="1">
    <source>
        <dbReference type="ARBA" id="ARBA00005854"/>
    </source>
</evidence>
<gene>
    <name evidence="8" type="ORF">EG19_08540</name>
    <name evidence="7" type="ORF">ENQ31_00505</name>
</gene>
<dbReference type="PANTHER" id="PTHR43761">
    <property type="entry name" value="D-ISOMER SPECIFIC 2-HYDROXYACID DEHYDROGENASE FAMILY PROTEIN (AFU_ORTHOLOGUE AFUA_1G13630)"/>
    <property type="match status" value="1"/>
</dbReference>
<evidence type="ECO:0000259" key="6">
    <source>
        <dbReference type="Pfam" id="PF02826"/>
    </source>
</evidence>
<dbReference type="InterPro" id="IPR006140">
    <property type="entry name" value="D-isomer_DH_NAD-bd"/>
</dbReference>
<protein>
    <submittedName>
        <fullName evidence="8">Hydroxyacid dehydrogenase</fullName>
    </submittedName>
</protein>
<comment type="caution">
    <text evidence="8">The sequence shown here is derived from an EMBL/GenBank/DDBJ whole genome shotgun (WGS) entry which is preliminary data.</text>
</comment>
<evidence type="ECO:0000313" key="7">
    <source>
        <dbReference type="EMBL" id="HET46636.1"/>
    </source>
</evidence>
<keyword evidence="3" id="KW-0520">NAD</keyword>
<proteinExistence type="inferred from homology"/>
<reference evidence="7" key="2">
    <citation type="journal article" date="2020" name="mSystems">
        <title>Genome- and Community-Level Interaction Insights into Carbon Utilization and Element Cycling Functions of Hydrothermarchaeota in Hydrothermal Sediment.</title>
        <authorList>
            <person name="Zhou Z."/>
            <person name="Liu Y."/>
            <person name="Xu W."/>
            <person name="Pan J."/>
            <person name="Luo Z.H."/>
            <person name="Li M."/>
        </authorList>
    </citation>
    <scope>NUCLEOTIDE SEQUENCE [LARGE SCALE GENOMIC DNA]</scope>
    <source>
        <strain evidence="7">SpSt-299</strain>
    </source>
</reference>
<dbReference type="STRING" id="1312852.EG19_08540"/>
<evidence type="ECO:0000313" key="9">
    <source>
        <dbReference type="Proteomes" id="UP000027284"/>
    </source>
</evidence>
<keyword evidence="2 4" id="KW-0560">Oxidoreductase</keyword>
<dbReference type="InterPro" id="IPR006139">
    <property type="entry name" value="D-isomer_2_OHA_DH_cat_dom"/>
</dbReference>
<dbReference type="Pfam" id="PF02826">
    <property type="entry name" value="2-Hacid_dh_C"/>
    <property type="match status" value="1"/>
</dbReference>
<dbReference type="FunFam" id="3.40.50.720:FF:000203">
    <property type="entry name" value="D-3-phosphoglycerate dehydrogenase (SerA)"/>
    <property type="match status" value="1"/>
</dbReference>
<reference evidence="8 9" key="1">
    <citation type="submission" date="2014-04" db="EMBL/GenBank/DDBJ databases">
        <title>The Genome Sequence of Thermoanaerobaculum aquaticum MP-01, The First Cultivated Group 23 Acidobacterium.</title>
        <authorList>
            <person name="Stamps B.W."/>
            <person name="Losey N.A."/>
            <person name="Lawson P.A."/>
            <person name="Stevenson B.S."/>
        </authorList>
    </citation>
    <scope>NUCLEOTIDE SEQUENCE [LARGE SCALE GENOMIC DNA]</scope>
    <source>
        <strain evidence="8 9">MP-01</strain>
    </source>
</reference>
<keyword evidence="9" id="KW-1185">Reference proteome</keyword>
<dbReference type="InterPro" id="IPR036291">
    <property type="entry name" value="NAD(P)-bd_dom_sf"/>
</dbReference>
<dbReference type="PANTHER" id="PTHR43761:SF1">
    <property type="entry name" value="D-ISOMER SPECIFIC 2-HYDROXYACID DEHYDROGENASE CATALYTIC DOMAIN-CONTAINING PROTEIN-RELATED"/>
    <property type="match status" value="1"/>
</dbReference>
<dbReference type="Pfam" id="PF00389">
    <property type="entry name" value="2-Hacid_dh"/>
    <property type="match status" value="1"/>
</dbReference>
<dbReference type="AlphaFoldDB" id="A0A062XWT7"/>
<evidence type="ECO:0000256" key="4">
    <source>
        <dbReference type="RuleBase" id="RU003719"/>
    </source>
</evidence>
<dbReference type="GO" id="GO:0051287">
    <property type="term" value="F:NAD binding"/>
    <property type="evidence" value="ECO:0007669"/>
    <property type="project" value="InterPro"/>
</dbReference>
<feature type="domain" description="D-isomer specific 2-hydroxyacid dehydrogenase NAD-binding" evidence="6">
    <location>
        <begin position="96"/>
        <end position="268"/>
    </location>
</feature>
<dbReference type="CDD" id="cd12173">
    <property type="entry name" value="PGDH_4"/>
    <property type="match status" value="1"/>
</dbReference>
<name>A0A062XWT7_9BACT</name>
<evidence type="ECO:0000256" key="2">
    <source>
        <dbReference type="ARBA" id="ARBA00023002"/>
    </source>
</evidence>
<dbReference type="Gene3D" id="3.40.50.720">
    <property type="entry name" value="NAD(P)-binding Rossmann-like Domain"/>
    <property type="match status" value="2"/>
</dbReference>
<dbReference type="EMBL" id="DSMR01000033">
    <property type="protein sequence ID" value="HET46636.1"/>
    <property type="molecule type" value="Genomic_DNA"/>
</dbReference>
<sequence length="294" mass="31894">MLILICDAFDPSLPDKLRRFGEVTEDPNRLPEAEVALVRSKTKCTAEWMAQARKLKLIIRGGVGMDNIDLEAAKARGIKAVNTPKASAVAVAELTMALMLALPNRLVEAHNSMKEGKFLKKEIKRTELLGKTLGLVGIGNIGHEVAVRARAFGMRVLAYDPYVKQSQSAILVASLKELLPQADYVSLHVPLTEETKGLINKQTLSLMKDGAYLINTGRGKCVVEEDVAEALRSGKLAGYATDVYSSEPPEPGNPLLSAPNTLLTPHIGASSKENLLRIGDEVVKILEEYTGKRA</sequence>
<accession>A0A062XWT7</accession>
<dbReference type="RefSeq" id="WP_038050431.1">
    <property type="nucleotide sequence ID" value="NZ_JMFG01000037.1"/>
</dbReference>
<comment type="similarity">
    <text evidence="1 4">Belongs to the D-isomer specific 2-hydroxyacid dehydrogenase family.</text>
</comment>
<evidence type="ECO:0000256" key="3">
    <source>
        <dbReference type="ARBA" id="ARBA00023027"/>
    </source>
</evidence>
<dbReference type="EMBL" id="JMFG01000037">
    <property type="protein sequence ID" value="KDA52945.1"/>
    <property type="molecule type" value="Genomic_DNA"/>
</dbReference>
<dbReference type="GO" id="GO:0016616">
    <property type="term" value="F:oxidoreductase activity, acting on the CH-OH group of donors, NAD or NADP as acceptor"/>
    <property type="evidence" value="ECO:0007669"/>
    <property type="project" value="InterPro"/>
</dbReference>
<feature type="domain" description="D-isomer specific 2-hydroxyacid dehydrogenase catalytic" evidence="5">
    <location>
        <begin position="28"/>
        <end position="289"/>
    </location>
</feature>
<organism evidence="8 9">
    <name type="scientific">Thermoanaerobaculum aquaticum</name>
    <dbReference type="NCBI Taxonomy" id="1312852"/>
    <lineage>
        <taxon>Bacteria</taxon>
        <taxon>Pseudomonadati</taxon>
        <taxon>Acidobacteriota</taxon>
        <taxon>Thermoanaerobaculia</taxon>
        <taxon>Thermoanaerobaculales</taxon>
        <taxon>Thermoanaerobaculaceae</taxon>
        <taxon>Thermoanaerobaculum</taxon>
    </lineage>
</organism>